<evidence type="ECO:0000259" key="8">
    <source>
        <dbReference type="PROSITE" id="PS50059"/>
    </source>
</evidence>
<dbReference type="RefSeq" id="WP_348757113.1">
    <property type="nucleotide sequence ID" value="NZ_OZ026884.1"/>
</dbReference>
<evidence type="ECO:0000256" key="2">
    <source>
        <dbReference type="ARBA" id="ARBA00006577"/>
    </source>
</evidence>
<evidence type="ECO:0000256" key="7">
    <source>
        <dbReference type="SAM" id="SignalP"/>
    </source>
</evidence>
<dbReference type="InterPro" id="IPR046357">
    <property type="entry name" value="PPIase_dom_sf"/>
</dbReference>
<dbReference type="Gene3D" id="3.10.50.40">
    <property type="match status" value="1"/>
</dbReference>
<keyword evidence="3 5" id="KW-0697">Rotamase</keyword>
<dbReference type="Pfam" id="PF01346">
    <property type="entry name" value="FKBP_N"/>
    <property type="match status" value="1"/>
</dbReference>
<dbReference type="PROSITE" id="PS51257">
    <property type="entry name" value="PROKAR_LIPOPROTEIN"/>
    <property type="match status" value="1"/>
</dbReference>
<evidence type="ECO:0000313" key="9">
    <source>
        <dbReference type="EMBL" id="CAL1240519.1"/>
    </source>
</evidence>
<accession>A0ABM9NIT2</accession>
<dbReference type="InterPro" id="IPR001179">
    <property type="entry name" value="PPIase_FKBP_dom"/>
</dbReference>
<feature type="signal peptide" evidence="7">
    <location>
        <begin position="1"/>
        <end position="30"/>
    </location>
</feature>
<reference evidence="9 10" key="1">
    <citation type="submission" date="2024-04" db="EMBL/GenBank/DDBJ databases">
        <authorList>
            <person name="Cremers G."/>
        </authorList>
    </citation>
    <scope>NUCLEOTIDE SEQUENCE [LARGE SCALE GENOMIC DNA]</scope>
    <source>
        <strain evidence="9">MeCH1-AG</strain>
    </source>
</reference>
<proteinExistence type="inferred from homology"/>
<organism evidence="9 10">
    <name type="scientific">Candidatus Methylocalor cossyra</name>
    <dbReference type="NCBI Taxonomy" id="3108543"/>
    <lineage>
        <taxon>Bacteria</taxon>
        <taxon>Pseudomonadati</taxon>
        <taxon>Pseudomonadota</taxon>
        <taxon>Gammaproteobacteria</taxon>
        <taxon>Methylococcales</taxon>
        <taxon>Methylococcaceae</taxon>
        <taxon>Candidatus Methylocalor</taxon>
    </lineage>
</organism>
<comment type="similarity">
    <text evidence="2 6">Belongs to the FKBP-type PPIase family.</text>
</comment>
<evidence type="ECO:0000256" key="5">
    <source>
        <dbReference type="PROSITE-ProRule" id="PRU00277"/>
    </source>
</evidence>
<evidence type="ECO:0000256" key="4">
    <source>
        <dbReference type="ARBA" id="ARBA00023235"/>
    </source>
</evidence>
<dbReference type="InterPro" id="IPR000774">
    <property type="entry name" value="PPIase_FKBP_N"/>
</dbReference>
<evidence type="ECO:0000256" key="1">
    <source>
        <dbReference type="ARBA" id="ARBA00000971"/>
    </source>
</evidence>
<evidence type="ECO:0000256" key="3">
    <source>
        <dbReference type="ARBA" id="ARBA00023110"/>
    </source>
</evidence>
<name>A0ABM9NIT2_9GAMM</name>
<keyword evidence="7" id="KW-0732">Signal</keyword>
<dbReference type="GO" id="GO:0003755">
    <property type="term" value="F:peptidyl-prolyl cis-trans isomerase activity"/>
    <property type="evidence" value="ECO:0007669"/>
    <property type="project" value="UniProtKB-EC"/>
</dbReference>
<dbReference type="Proteomes" id="UP001497493">
    <property type="component" value="Chromosome"/>
</dbReference>
<dbReference type="PANTHER" id="PTHR43811:SF19">
    <property type="entry name" value="39 KDA FK506-BINDING NUCLEAR PROTEIN"/>
    <property type="match status" value="1"/>
</dbReference>
<comment type="catalytic activity">
    <reaction evidence="1 5 6">
        <text>[protein]-peptidylproline (omega=180) = [protein]-peptidylproline (omega=0)</text>
        <dbReference type="Rhea" id="RHEA:16237"/>
        <dbReference type="Rhea" id="RHEA-COMP:10747"/>
        <dbReference type="Rhea" id="RHEA-COMP:10748"/>
        <dbReference type="ChEBI" id="CHEBI:83833"/>
        <dbReference type="ChEBI" id="CHEBI:83834"/>
        <dbReference type="EC" id="5.2.1.8"/>
    </reaction>
</comment>
<dbReference type="Pfam" id="PF00254">
    <property type="entry name" value="FKBP_C"/>
    <property type="match status" value="1"/>
</dbReference>
<keyword evidence="4 5" id="KW-0413">Isomerase</keyword>
<gene>
    <name evidence="9" type="ORF">MECH1_V1_1743</name>
</gene>
<dbReference type="PROSITE" id="PS50059">
    <property type="entry name" value="FKBP_PPIASE"/>
    <property type="match status" value="1"/>
</dbReference>
<feature type="chain" id="PRO_5046883805" description="Peptidyl-prolyl cis-trans isomerase" evidence="7">
    <location>
        <begin position="31"/>
        <end position="157"/>
    </location>
</feature>
<feature type="domain" description="PPIase FKBP-type" evidence="8">
    <location>
        <begin position="73"/>
        <end position="155"/>
    </location>
</feature>
<dbReference type="EC" id="5.2.1.8" evidence="6"/>
<sequence>MKTLPVLRPLLWAATIALVLQACSSPSVEAERQRAEGAKFLRENRDKPGVVTTASGLQYQVLEAGSGVSPKATDRVTVNYRGYLVSGDQFDGGEGVSFPLDKVIAGWTEGLQLMKEGARYRFFIPPELAYGERGAAPVIPPNATLIFEVKLVKVEPP</sequence>
<dbReference type="PANTHER" id="PTHR43811">
    <property type="entry name" value="FKBP-TYPE PEPTIDYL-PROLYL CIS-TRANS ISOMERASE FKPA"/>
    <property type="match status" value="1"/>
</dbReference>
<keyword evidence="10" id="KW-1185">Reference proteome</keyword>
<evidence type="ECO:0000313" key="10">
    <source>
        <dbReference type="Proteomes" id="UP001497493"/>
    </source>
</evidence>
<protein>
    <recommendedName>
        <fullName evidence="6">Peptidyl-prolyl cis-trans isomerase</fullName>
        <ecNumber evidence="6">5.2.1.8</ecNumber>
    </recommendedName>
</protein>
<evidence type="ECO:0000256" key="6">
    <source>
        <dbReference type="RuleBase" id="RU003915"/>
    </source>
</evidence>
<dbReference type="SUPFAM" id="SSF54534">
    <property type="entry name" value="FKBP-like"/>
    <property type="match status" value="1"/>
</dbReference>
<dbReference type="EMBL" id="OZ026884">
    <property type="protein sequence ID" value="CAL1240519.1"/>
    <property type="molecule type" value="Genomic_DNA"/>
</dbReference>